<organism evidence="2 3">
    <name type="scientific">Sphingobacterium olei</name>
    <dbReference type="NCBI Taxonomy" id="2571155"/>
    <lineage>
        <taxon>Bacteria</taxon>
        <taxon>Pseudomonadati</taxon>
        <taxon>Bacteroidota</taxon>
        <taxon>Sphingobacteriia</taxon>
        <taxon>Sphingobacteriales</taxon>
        <taxon>Sphingobacteriaceae</taxon>
        <taxon>Sphingobacterium</taxon>
    </lineage>
</organism>
<dbReference type="AlphaFoldDB" id="A0A4V5MKV1"/>
<keyword evidence="1" id="KW-0812">Transmembrane</keyword>
<keyword evidence="3" id="KW-1185">Reference proteome</keyword>
<reference evidence="2 3" key="1">
    <citation type="submission" date="2019-04" db="EMBL/GenBank/DDBJ databases">
        <title>Sphingobacterium olei sp. nov., isolated from oil-contaminated soil.</title>
        <authorList>
            <person name="Liu B."/>
        </authorList>
    </citation>
    <scope>NUCLEOTIDE SEQUENCE [LARGE SCALE GENOMIC DNA]</scope>
    <source>
        <strain evidence="2 3">HAL-9</strain>
    </source>
</reference>
<evidence type="ECO:0000256" key="1">
    <source>
        <dbReference type="SAM" id="Phobius"/>
    </source>
</evidence>
<accession>A0A4V5MKV1</accession>
<dbReference type="EMBL" id="SUME01000006">
    <property type="protein sequence ID" value="TJZ54738.1"/>
    <property type="molecule type" value="Genomic_DNA"/>
</dbReference>
<dbReference type="OrthoDB" id="702298at2"/>
<feature type="transmembrane region" description="Helical" evidence="1">
    <location>
        <begin position="16"/>
        <end position="34"/>
    </location>
</feature>
<sequence length="222" mass="25139">MEMNPQITILLEKQHMVFRIILAFITTGYLLLFISCGKDQGTDEDIVTGQGSRLKHITQGTEGNGLIESLMQDYSLSSESFTDVGSYPIPVYTYYYTLNWDWNQNNDQVTAHRVLSCSSGLGTDSKKEILEQSHGFIEIQDERLGKAPYQNVFAIRYQDQTKADWRYEIHVLKVTNNMRNQGITLTGSYGPVQRDDIAALAPNPPDEEAVVTELLKLLEPIQ</sequence>
<evidence type="ECO:0000313" key="3">
    <source>
        <dbReference type="Proteomes" id="UP000306808"/>
    </source>
</evidence>
<dbReference type="RefSeq" id="WP_136902099.1">
    <property type="nucleotide sequence ID" value="NZ_SUME01000006.1"/>
</dbReference>
<evidence type="ECO:0000313" key="2">
    <source>
        <dbReference type="EMBL" id="TJZ54738.1"/>
    </source>
</evidence>
<keyword evidence="1" id="KW-0472">Membrane</keyword>
<name>A0A4V5MKV1_9SPHI</name>
<proteinExistence type="predicted"/>
<comment type="caution">
    <text evidence="2">The sequence shown here is derived from an EMBL/GenBank/DDBJ whole genome shotgun (WGS) entry which is preliminary data.</text>
</comment>
<protein>
    <submittedName>
        <fullName evidence="2">Uncharacterized protein</fullName>
    </submittedName>
</protein>
<dbReference type="Proteomes" id="UP000306808">
    <property type="component" value="Unassembled WGS sequence"/>
</dbReference>
<keyword evidence="1" id="KW-1133">Transmembrane helix</keyword>
<gene>
    <name evidence="2" type="ORF">FAZ15_14750</name>
</gene>